<name>A0A8T1ZS34_9BRAS</name>
<dbReference type="PANTHER" id="PTHR46236:SF35">
    <property type="entry name" value="MATH DOMAIN-CONTAINING PROTEIN"/>
    <property type="match status" value="1"/>
</dbReference>
<dbReference type="Pfam" id="PF22486">
    <property type="entry name" value="MATH_2"/>
    <property type="match status" value="1"/>
</dbReference>
<dbReference type="CDD" id="cd00121">
    <property type="entry name" value="MATH"/>
    <property type="match status" value="1"/>
</dbReference>
<evidence type="ECO:0000313" key="3">
    <source>
        <dbReference type="EMBL" id="KAG7561304.1"/>
    </source>
</evidence>
<evidence type="ECO:0000256" key="1">
    <source>
        <dbReference type="SAM" id="Coils"/>
    </source>
</evidence>
<proteinExistence type="predicted"/>
<reference evidence="3 4" key="1">
    <citation type="submission" date="2020-12" db="EMBL/GenBank/DDBJ databases">
        <title>Concerted genomic and epigenomic changes stabilize Arabidopsis allopolyploids.</title>
        <authorList>
            <person name="Chen Z."/>
        </authorList>
    </citation>
    <scope>NUCLEOTIDE SEQUENCE [LARGE SCALE GENOMIC DNA]</scope>
    <source>
        <strain evidence="3">Allo738</strain>
        <tissue evidence="3">Leaf</tissue>
    </source>
</reference>
<dbReference type="AlphaFoldDB" id="A0A8T1ZS34"/>
<dbReference type="PROSITE" id="PS50144">
    <property type="entry name" value="MATH"/>
    <property type="match status" value="1"/>
</dbReference>
<dbReference type="Proteomes" id="UP000694240">
    <property type="component" value="Chromosome 10"/>
</dbReference>
<comment type="caution">
    <text evidence="3">The sequence shown here is derived from an EMBL/GenBank/DDBJ whole genome shotgun (WGS) entry which is preliminary data.</text>
</comment>
<gene>
    <name evidence="3" type="ORF">ISN45_Aa05g027340</name>
</gene>
<keyword evidence="4" id="KW-1185">Reference proteome</keyword>
<dbReference type="PANTHER" id="PTHR46236">
    <property type="entry name" value="TRAF-LIKE SUPERFAMILY PROTEIN"/>
    <property type="match status" value="1"/>
</dbReference>
<accession>A0A8T1ZS34</accession>
<feature type="coiled-coil region" evidence="1">
    <location>
        <begin position="263"/>
        <end position="310"/>
    </location>
</feature>
<organism evidence="3 4">
    <name type="scientific">Arabidopsis thaliana x Arabidopsis arenosa</name>
    <dbReference type="NCBI Taxonomy" id="1240361"/>
    <lineage>
        <taxon>Eukaryota</taxon>
        <taxon>Viridiplantae</taxon>
        <taxon>Streptophyta</taxon>
        <taxon>Embryophyta</taxon>
        <taxon>Tracheophyta</taxon>
        <taxon>Spermatophyta</taxon>
        <taxon>Magnoliopsida</taxon>
        <taxon>eudicotyledons</taxon>
        <taxon>Gunneridae</taxon>
        <taxon>Pentapetalae</taxon>
        <taxon>rosids</taxon>
        <taxon>malvids</taxon>
        <taxon>Brassicales</taxon>
        <taxon>Brassicaceae</taxon>
        <taxon>Camelineae</taxon>
        <taxon>Arabidopsis</taxon>
    </lineage>
</organism>
<protein>
    <submittedName>
        <fullName evidence="3">TRAF-like</fullName>
    </submittedName>
</protein>
<dbReference type="InterPro" id="IPR050804">
    <property type="entry name" value="MCC"/>
</dbReference>
<dbReference type="EMBL" id="JAEFBK010000010">
    <property type="protein sequence ID" value="KAG7561304.1"/>
    <property type="molecule type" value="Genomic_DNA"/>
</dbReference>
<feature type="domain" description="MATH" evidence="2">
    <location>
        <begin position="12"/>
        <end position="137"/>
    </location>
</feature>
<evidence type="ECO:0000313" key="4">
    <source>
        <dbReference type="Proteomes" id="UP000694240"/>
    </source>
</evidence>
<keyword evidence="1" id="KW-0175">Coiled coil</keyword>
<sequence length="325" mass="36987">MESSLMGNRVDNKKFTWVIKNFSTLQSEKIYSDKFVISGCKCVLCGFCLQASFSCLSLYLEVADFKSLPSGWRRNVEFTITLVKQFCEKFSLAKVTRHWLDHKVPDWGFKSMIPLTTLHAKDGGFLVNDELKIVAEVDVLEVIGKLDVPGESEEETQPVKKIKQNDDGAVSSDLLKEIPGDLVDVNGFQVLPSQVGFARRIFEKHPETASECRTKNQDLRTSYMNVLISVIKMLFKGPEEHSKDDLSDAEAALAYMTHVGFKLDWLEKQLEEVKERMKKCARVCEIEKQLHDLEHKCKDLKAQLNKEKAEILEATAPDLFFIDVV</sequence>
<dbReference type="InterPro" id="IPR002083">
    <property type="entry name" value="MATH/TRAF_dom"/>
</dbReference>
<evidence type="ECO:0000259" key="2">
    <source>
        <dbReference type="PROSITE" id="PS50144"/>
    </source>
</evidence>